<keyword evidence="1" id="KW-0472">Membrane</keyword>
<dbReference type="EMBL" id="WKJK01000009">
    <property type="protein sequence ID" value="MRW92049.1"/>
    <property type="molecule type" value="Genomic_DNA"/>
</dbReference>
<protein>
    <submittedName>
        <fullName evidence="2">Uncharacterized protein</fullName>
    </submittedName>
</protein>
<gene>
    <name evidence="2" type="ORF">GJ699_18810</name>
</gene>
<feature type="transmembrane region" description="Helical" evidence="1">
    <location>
        <begin position="12"/>
        <end position="30"/>
    </location>
</feature>
<sequence>MPLKPVSRASILINYVVLAGVLIYFVKGAVLGKLALPGSKGTLILSGPLLWLACLSPFFFLAMTAVRFEMSIDLSERTRKTLTAVLAVLGFLSFFISAAGMA</sequence>
<keyword evidence="1" id="KW-1133">Transmembrane helix</keyword>
<dbReference type="Proteomes" id="UP000433309">
    <property type="component" value="Unassembled WGS sequence"/>
</dbReference>
<feature type="transmembrane region" description="Helical" evidence="1">
    <location>
        <begin position="82"/>
        <end position="101"/>
    </location>
</feature>
<organism evidence="2 3">
    <name type="scientific">Duganella guangzhouensis</name>
    <dbReference type="NCBI Taxonomy" id="2666084"/>
    <lineage>
        <taxon>Bacteria</taxon>
        <taxon>Pseudomonadati</taxon>
        <taxon>Pseudomonadota</taxon>
        <taxon>Betaproteobacteria</taxon>
        <taxon>Burkholderiales</taxon>
        <taxon>Oxalobacteraceae</taxon>
        <taxon>Telluria group</taxon>
        <taxon>Duganella</taxon>
    </lineage>
</organism>
<proteinExistence type="predicted"/>
<evidence type="ECO:0000313" key="3">
    <source>
        <dbReference type="Proteomes" id="UP000433309"/>
    </source>
</evidence>
<accession>A0A6I2L6Y3</accession>
<reference evidence="2 3" key="1">
    <citation type="submission" date="2019-11" db="EMBL/GenBank/DDBJ databases">
        <title>Novel species isolated from a subtropical stream in China.</title>
        <authorList>
            <person name="Lu H."/>
        </authorList>
    </citation>
    <scope>NUCLEOTIDE SEQUENCE [LARGE SCALE GENOMIC DNA]</scope>
    <source>
        <strain evidence="2 3">FT80W</strain>
    </source>
</reference>
<keyword evidence="1" id="KW-0812">Transmembrane</keyword>
<evidence type="ECO:0000313" key="2">
    <source>
        <dbReference type="EMBL" id="MRW92049.1"/>
    </source>
</evidence>
<comment type="caution">
    <text evidence="2">The sequence shown here is derived from an EMBL/GenBank/DDBJ whole genome shotgun (WGS) entry which is preliminary data.</text>
</comment>
<feature type="transmembrane region" description="Helical" evidence="1">
    <location>
        <begin position="50"/>
        <end position="70"/>
    </location>
</feature>
<dbReference type="RefSeq" id="WP_154379041.1">
    <property type="nucleotide sequence ID" value="NZ_WKJK01000009.1"/>
</dbReference>
<keyword evidence="3" id="KW-1185">Reference proteome</keyword>
<evidence type="ECO:0000256" key="1">
    <source>
        <dbReference type="SAM" id="Phobius"/>
    </source>
</evidence>
<dbReference type="AlphaFoldDB" id="A0A6I2L6Y3"/>
<name>A0A6I2L6Y3_9BURK</name>